<dbReference type="PANTHER" id="PTHR47970:SF29">
    <property type="entry name" value="KINESIN FAMILY MEMBER 20B"/>
    <property type="match status" value="1"/>
</dbReference>
<feature type="compositionally biased region" description="Acidic residues" evidence="12">
    <location>
        <begin position="569"/>
        <end position="588"/>
    </location>
</feature>
<keyword evidence="4" id="KW-0493">Microtubule</keyword>
<feature type="coiled-coil region" evidence="11">
    <location>
        <begin position="597"/>
        <end position="625"/>
    </location>
</feature>
<dbReference type="GO" id="GO:0005634">
    <property type="term" value="C:nucleus"/>
    <property type="evidence" value="ECO:0007669"/>
    <property type="project" value="TreeGrafter"/>
</dbReference>
<dbReference type="InterPro" id="IPR027417">
    <property type="entry name" value="P-loop_NTPase"/>
</dbReference>
<evidence type="ECO:0000256" key="6">
    <source>
        <dbReference type="ARBA" id="ARBA00022840"/>
    </source>
</evidence>
<proteinExistence type="inferred from homology"/>
<evidence type="ECO:0000256" key="12">
    <source>
        <dbReference type="SAM" id="MobiDB-lite"/>
    </source>
</evidence>
<feature type="compositionally biased region" description="Basic and acidic residues" evidence="12">
    <location>
        <begin position="1502"/>
        <end position="1513"/>
    </location>
</feature>
<dbReference type="GO" id="GO:0005876">
    <property type="term" value="C:spindle microtubule"/>
    <property type="evidence" value="ECO:0007669"/>
    <property type="project" value="TreeGrafter"/>
</dbReference>
<dbReference type="PROSITE" id="PS00411">
    <property type="entry name" value="KINESIN_MOTOR_1"/>
    <property type="match status" value="1"/>
</dbReference>
<dbReference type="SMART" id="SM00129">
    <property type="entry name" value="KISc"/>
    <property type="match status" value="1"/>
</dbReference>
<feature type="region of interest" description="Disordered" evidence="12">
    <location>
        <begin position="561"/>
        <end position="588"/>
    </location>
</feature>
<reference evidence="14" key="1">
    <citation type="submission" date="2015-09" db="EMBL/GenBank/DDBJ databases">
        <title>Scylla olivacea transcriptome.</title>
        <authorList>
            <person name="Ikhwanuddin M."/>
        </authorList>
    </citation>
    <scope>NUCLEOTIDE SEQUENCE</scope>
</reference>
<dbReference type="GO" id="GO:0005524">
    <property type="term" value="F:ATP binding"/>
    <property type="evidence" value="ECO:0007669"/>
    <property type="project" value="UniProtKB-UniRule"/>
</dbReference>
<evidence type="ECO:0000256" key="10">
    <source>
        <dbReference type="PROSITE-ProRule" id="PRU00283"/>
    </source>
</evidence>
<feature type="region of interest" description="Disordered" evidence="12">
    <location>
        <begin position="1480"/>
        <end position="1666"/>
    </location>
</feature>
<evidence type="ECO:0000256" key="4">
    <source>
        <dbReference type="ARBA" id="ARBA00022701"/>
    </source>
</evidence>
<dbReference type="InterPro" id="IPR019821">
    <property type="entry name" value="Kinesin_motor_CS"/>
</dbReference>
<keyword evidence="6 10" id="KW-0067">ATP-binding</keyword>
<keyword evidence="9" id="KW-0206">Cytoskeleton</keyword>
<evidence type="ECO:0000256" key="1">
    <source>
        <dbReference type="ARBA" id="ARBA00004186"/>
    </source>
</evidence>
<feature type="region of interest" description="Disordered" evidence="12">
    <location>
        <begin position="1426"/>
        <end position="1447"/>
    </location>
</feature>
<evidence type="ECO:0000256" key="7">
    <source>
        <dbReference type="ARBA" id="ARBA00023054"/>
    </source>
</evidence>
<dbReference type="PROSITE" id="PS50067">
    <property type="entry name" value="KINESIN_MOTOR_2"/>
    <property type="match status" value="1"/>
</dbReference>
<feature type="compositionally biased region" description="Basic residues" evidence="12">
    <location>
        <begin position="1699"/>
        <end position="1709"/>
    </location>
</feature>
<dbReference type="PRINTS" id="PR00380">
    <property type="entry name" value="KINESINHEAVY"/>
</dbReference>
<keyword evidence="3" id="KW-0597">Phosphoprotein</keyword>
<accession>A0A0P4VZ38</accession>
<name>A0A0P4VZ38_SCYOL</name>
<evidence type="ECO:0000313" key="14">
    <source>
        <dbReference type="EMBL" id="JAI58393.1"/>
    </source>
</evidence>
<dbReference type="GO" id="GO:0051231">
    <property type="term" value="P:spindle elongation"/>
    <property type="evidence" value="ECO:0007669"/>
    <property type="project" value="TreeGrafter"/>
</dbReference>
<dbReference type="PANTHER" id="PTHR47970">
    <property type="entry name" value="KINESIN-LIKE PROTEIN KIF11"/>
    <property type="match status" value="1"/>
</dbReference>
<dbReference type="GO" id="GO:0008574">
    <property type="term" value="F:plus-end-directed microtubule motor activity"/>
    <property type="evidence" value="ECO:0007669"/>
    <property type="project" value="TreeGrafter"/>
</dbReference>
<evidence type="ECO:0000256" key="5">
    <source>
        <dbReference type="ARBA" id="ARBA00022741"/>
    </source>
</evidence>
<comment type="similarity">
    <text evidence="10">Belongs to the TRAFAC class myosin-kinesin ATPase superfamily. Kinesin family.</text>
</comment>
<feature type="compositionally biased region" description="Basic residues" evidence="12">
    <location>
        <begin position="1657"/>
        <end position="1666"/>
    </location>
</feature>
<evidence type="ECO:0000256" key="8">
    <source>
        <dbReference type="ARBA" id="ARBA00023175"/>
    </source>
</evidence>
<keyword evidence="8 10" id="KW-0505">Motor protein</keyword>
<feature type="coiled-coil region" evidence="11">
    <location>
        <begin position="1080"/>
        <end position="1200"/>
    </location>
</feature>
<feature type="coiled-coil region" evidence="11">
    <location>
        <begin position="686"/>
        <end position="808"/>
    </location>
</feature>
<dbReference type="GO" id="GO:0007018">
    <property type="term" value="P:microtubule-based movement"/>
    <property type="evidence" value="ECO:0007669"/>
    <property type="project" value="InterPro"/>
</dbReference>
<dbReference type="SUPFAM" id="SSF52540">
    <property type="entry name" value="P-loop containing nucleoside triphosphate hydrolases"/>
    <property type="match status" value="1"/>
</dbReference>
<dbReference type="InterPro" id="IPR001752">
    <property type="entry name" value="Kinesin_motor_dom"/>
</dbReference>
<feature type="coiled-coil region" evidence="11">
    <location>
        <begin position="1226"/>
        <end position="1425"/>
    </location>
</feature>
<evidence type="ECO:0000256" key="2">
    <source>
        <dbReference type="ARBA" id="ARBA00022490"/>
    </source>
</evidence>
<keyword evidence="2" id="KW-0963">Cytoplasm</keyword>
<evidence type="ECO:0000256" key="11">
    <source>
        <dbReference type="SAM" id="Coils"/>
    </source>
</evidence>
<feature type="compositionally biased region" description="Polar residues" evidence="12">
    <location>
        <begin position="1532"/>
        <end position="1541"/>
    </location>
</feature>
<dbReference type="Gene3D" id="3.40.850.10">
    <property type="entry name" value="Kinesin motor domain"/>
    <property type="match status" value="1"/>
</dbReference>
<feature type="region of interest" description="Disordered" evidence="12">
    <location>
        <begin position="944"/>
        <end position="964"/>
    </location>
</feature>
<protein>
    <recommendedName>
        <fullName evidence="13">Kinesin motor domain-containing protein</fullName>
    </recommendedName>
</protein>
<dbReference type="InterPro" id="IPR047149">
    <property type="entry name" value="KIF11-like"/>
</dbReference>
<feature type="compositionally biased region" description="Basic and acidic residues" evidence="12">
    <location>
        <begin position="1592"/>
        <end position="1604"/>
    </location>
</feature>
<dbReference type="GO" id="GO:0008017">
    <property type="term" value="F:microtubule binding"/>
    <property type="evidence" value="ECO:0007669"/>
    <property type="project" value="InterPro"/>
</dbReference>
<feature type="binding site" evidence="10">
    <location>
        <begin position="152"/>
        <end position="159"/>
    </location>
    <ligand>
        <name>ATP</name>
        <dbReference type="ChEBI" id="CHEBI:30616"/>
    </ligand>
</feature>
<dbReference type="Pfam" id="PF00225">
    <property type="entry name" value="Kinesin"/>
    <property type="match status" value="1"/>
</dbReference>
<keyword evidence="7 11" id="KW-0175">Coiled coil</keyword>
<feature type="compositionally biased region" description="Basic residues" evidence="12">
    <location>
        <begin position="1605"/>
        <end position="1616"/>
    </location>
</feature>
<feature type="compositionally biased region" description="Acidic residues" evidence="12">
    <location>
        <begin position="1642"/>
        <end position="1651"/>
    </location>
</feature>
<sequence length="1709" mass="194598">MSFVRHRSSAASQHDRLSYIHGPDQSYSTECLYTFDPRKNLNDLFQSISVENVCMENLRVYLRVRPRLEGEVQQNEDTQVDILDERSVILTAPTCSNTFKNSVRGISKLTHKFTFTHVYGPSTTQEDLFRSSTLNLVTDFVSGQNCLLFTYGATNSGKTFTVQGTPEDAGLLPRTVQHIFALIGENHYPKNDLKPKFCCNVTRLEEQDVIKEEEKRESIFKIPSNLTTTFSQSTLSILKGSMCEDSVNTTECSIASHNTTEAGVSPVLDSINTTSGTSDTTGDLASLGTTLYAVFVSFAEIYNEYIFDLLEKITISKGNKRNPLMLGEDYNGAVYIKGLNEVRVKTAEEALQLVNIGRQNLHFAATRLNHNSSRSHCIFTVKLVRLADADNPHIARVSVLSLCDLAGAERAAKTCSTHDRLKESGNINTSLLTLSRCIEALRCNQTQKGSKKVPVPYRDSKLTRLFQSFLLGKGKAAMIVNISKMPLLFDETLQVLKFSAVAKQVAITQAKESEVQVVQPSRRVSRLSKMVRQSLKGNGRLSVPWGKARGSITFGESVCEGNEDREQEIVPEDLLEEDEDENDEEEDERVEGLIQVINKLKEGLVREHKEKLDLEERLRQELCKEFSQQLVEIQNSWSQRLKDQEGLYEELTECKIQALMKSVKKCNKRMRCEEDPDEEYVSSVFLFREQQKVAEQKQEIEELKANENLLKEEVQALKDSQKKINEMATQAKEEKSRLTFRLAQLTTTYDKVVQELKEAKSLSISASTDNTEVMQELKAQLETKSAQLEEKDHEIQDLQAMLVEASEYCISKEKLCSNLEKMLESSQLKNTQHMMYISDLESQLEESRGMLSQQAAQMEEREQDIEDLHHLLSQERKSKKEELSKKEHQLNKMEEDYVREKSKLLLEMAGLKRNKPVENSGSAEEVKLLVEKVSQLQEEKEALKKSEKSLRERHEQETIEKDKQMKSQEEKLVVMEKQLSEKETVIMKEREEKEIKIDELKKIQESVLCLEELKGEKVAEIDRLMQDNEALSSQVQCLKACNEALNNEVEDVKSCLKEKVDAEVRLQENFTACKIELEELGRANASLKEKEDTEVKLQEEFDKCKAEVEELLKANISLKEQVNAKAELEELQRMHTSLKKEINAKIELQENLNACQTQLEALQTTHTSLEEEREALQKKLQDQTNLLEKLKAENEAEAAKNSAVCEKLRAEIEELKMMKVGQDDVVKEMSELRVRLEAQVEQIKEEKSQVQIQVEMLELDKKKMGERLYNLQEASHLKAQQAQTEIQTLQEQTEILMKDKIALEARVEAAQRLTQEQTSLLQDKQEVVQALSSKIESLDAKLNCLEEEEKDKKQLQEEVKACNAIIIRLETKCELLEKEILALREARQAEVQESFNRTKDHEEFARQKEAEISTLQQEVKKLLQQSMSSSRSSIADPPSVKTETSELNDELLTLKEQLRLTVAHNSTLIQEMSSLRNQVARQSTSSDVPVLQVSASSTSQKNPRDTSISDKEGFVTPVPKERKGRRGRAPTRTPNTSSRMDSSLGDERQSRDTTPVFSSPPPAPTSSSGRPQRTTRRTMRYDSQEYVLAFRPKADDDGAWEPHPKGSRRNKTHKSKVSSVPKPILHDQENKSSMANKADIIPELDPDPEAEAEAKTGRKKASTTRRRRVLYNSDACEEPFLCAPELVCEAPPEDSPHTTVRRQLRNKRK</sequence>
<feature type="domain" description="Kinesin motor" evidence="13">
    <location>
        <begin position="57"/>
        <end position="505"/>
    </location>
</feature>
<feature type="compositionally biased region" description="Polar residues" evidence="12">
    <location>
        <begin position="1480"/>
        <end position="1501"/>
    </location>
</feature>
<dbReference type="EMBL" id="GDRN01101362">
    <property type="protein sequence ID" value="JAI58393.1"/>
    <property type="molecule type" value="Transcribed_RNA"/>
</dbReference>
<feature type="region of interest" description="Disordered" evidence="12">
    <location>
        <begin position="1689"/>
        <end position="1709"/>
    </location>
</feature>
<evidence type="ECO:0000259" key="13">
    <source>
        <dbReference type="PROSITE" id="PS50067"/>
    </source>
</evidence>
<dbReference type="InterPro" id="IPR036961">
    <property type="entry name" value="Kinesin_motor_dom_sf"/>
</dbReference>
<evidence type="ECO:0000256" key="3">
    <source>
        <dbReference type="ARBA" id="ARBA00022553"/>
    </source>
</evidence>
<organism evidence="14">
    <name type="scientific">Scylla olivacea</name>
    <name type="common">Orange mud crab</name>
    <name type="synonym">Cancer olivacea</name>
    <dbReference type="NCBI Taxonomy" id="85551"/>
    <lineage>
        <taxon>Eukaryota</taxon>
        <taxon>Metazoa</taxon>
        <taxon>Ecdysozoa</taxon>
        <taxon>Arthropoda</taxon>
        <taxon>Crustacea</taxon>
        <taxon>Multicrustacea</taxon>
        <taxon>Malacostraca</taxon>
        <taxon>Eumalacostraca</taxon>
        <taxon>Eucarida</taxon>
        <taxon>Decapoda</taxon>
        <taxon>Pleocyemata</taxon>
        <taxon>Brachyura</taxon>
        <taxon>Eubrachyura</taxon>
        <taxon>Portunoidea</taxon>
        <taxon>Portunidae</taxon>
        <taxon>Portuninae</taxon>
        <taxon>Scylla</taxon>
    </lineage>
</organism>
<dbReference type="GO" id="GO:0072686">
    <property type="term" value="C:mitotic spindle"/>
    <property type="evidence" value="ECO:0007669"/>
    <property type="project" value="TreeGrafter"/>
</dbReference>
<keyword evidence="5 10" id="KW-0547">Nucleotide-binding</keyword>
<evidence type="ECO:0000256" key="9">
    <source>
        <dbReference type="ARBA" id="ARBA00023212"/>
    </source>
</evidence>
<comment type="subcellular location">
    <subcellularLocation>
        <location evidence="1">Cytoplasm</location>
        <location evidence="1">Cytoskeleton</location>
        <location evidence="1">Spindle</location>
    </subcellularLocation>
</comment>
<dbReference type="GO" id="GO:0090307">
    <property type="term" value="P:mitotic spindle assembly"/>
    <property type="evidence" value="ECO:0007669"/>
    <property type="project" value="TreeGrafter"/>
</dbReference>